<gene>
    <name evidence="1" type="ORF">CK203_098319</name>
</gene>
<dbReference type="Proteomes" id="UP000288805">
    <property type="component" value="Unassembled WGS sequence"/>
</dbReference>
<comment type="caution">
    <text evidence="1">The sequence shown here is derived from an EMBL/GenBank/DDBJ whole genome shotgun (WGS) entry which is preliminary data.</text>
</comment>
<proteinExistence type="predicted"/>
<sequence length="132" mass="15218">MERIISQRHVLTVEKNPAGFTLYKLGTISFQGTCLLLAKSRNALPTKYPNTMFLLFFTYLHPFNCLPSWIHHSHSGRYHLHHHWAIIDSNSRKGKEEMTAMKIAVDKFNNNSKNHKHSIISADFTGELNRAV</sequence>
<organism evidence="1 2">
    <name type="scientific">Vitis vinifera</name>
    <name type="common">Grape</name>
    <dbReference type="NCBI Taxonomy" id="29760"/>
    <lineage>
        <taxon>Eukaryota</taxon>
        <taxon>Viridiplantae</taxon>
        <taxon>Streptophyta</taxon>
        <taxon>Embryophyta</taxon>
        <taxon>Tracheophyta</taxon>
        <taxon>Spermatophyta</taxon>
        <taxon>Magnoliopsida</taxon>
        <taxon>eudicotyledons</taxon>
        <taxon>Gunneridae</taxon>
        <taxon>Pentapetalae</taxon>
        <taxon>rosids</taxon>
        <taxon>Vitales</taxon>
        <taxon>Vitaceae</taxon>
        <taxon>Viteae</taxon>
        <taxon>Vitis</taxon>
    </lineage>
</organism>
<reference evidence="1 2" key="1">
    <citation type="journal article" date="2018" name="PLoS Genet.">
        <title>Population sequencing reveals clonal diversity and ancestral inbreeding in the grapevine cultivar Chardonnay.</title>
        <authorList>
            <person name="Roach M.J."/>
            <person name="Johnson D.L."/>
            <person name="Bohlmann J."/>
            <person name="van Vuuren H.J."/>
            <person name="Jones S.J."/>
            <person name="Pretorius I.S."/>
            <person name="Schmidt S.A."/>
            <person name="Borneman A.R."/>
        </authorList>
    </citation>
    <scope>NUCLEOTIDE SEQUENCE [LARGE SCALE GENOMIC DNA]</scope>
    <source>
        <strain evidence="2">cv. Chardonnay</strain>
        <tissue evidence="1">Leaf</tissue>
    </source>
</reference>
<name>A0A438D2K4_VITVI</name>
<accession>A0A438D2K4</accession>
<evidence type="ECO:0000313" key="2">
    <source>
        <dbReference type="Proteomes" id="UP000288805"/>
    </source>
</evidence>
<evidence type="ECO:0000313" key="1">
    <source>
        <dbReference type="EMBL" id="RVW29676.1"/>
    </source>
</evidence>
<protein>
    <submittedName>
        <fullName evidence="1">Uncharacterized protein</fullName>
    </submittedName>
</protein>
<dbReference type="EMBL" id="QGNW01001834">
    <property type="protein sequence ID" value="RVW29676.1"/>
    <property type="molecule type" value="Genomic_DNA"/>
</dbReference>
<dbReference type="AlphaFoldDB" id="A0A438D2K4"/>